<organism evidence="1 2">
    <name type="scientific">Nocardioides daedukensis</name>
    <dbReference type="NCBI Taxonomy" id="634462"/>
    <lineage>
        <taxon>Bacteria</taxon>
        <taxon>Bacillati</taxon>
        <taxon>Actinomycetota</taxon>
        <taxon>Actinomycetes</taxon>
        <taxon>Propionibacteriales</taxon>
        <taxon>Nocardioidaceae</taxon>
        <taxon>Nocardioides</taxon>
    </lineage>
</organism>
<dbReference type="InterPro" id="IPR024787">
    <property type="entry name" value="EcsC"/>
</dbReference>
<evidence type="ECO:0008006" key="3">
    <source>
        <dbReference type="Google" id="ProtNLM"/>
    </source>
</evidence>
<name>A0A7Y9UQQ0_9ACTN</name>
<evidence type="ECO:0000313" key="2">
    <source>
        <dbReference type="Proteomes" id="UP000540656"/>
    </source>
</evidence>
<dbReference type="Pfam" id="PF12787">
    <property type="entry name" value="EcsC"/>
    <property type="match status" value="1"/>
</dbReference>
<dbReference type="Proteomes" id="UP000540656">
    <property type="component" value="Unassembled WGS sequence"/>
</dbReference>
<accession>A0A7Y9UQQ0</accession>
<evidence type="ECO:0000313" key="1">
    <source>
        <dbReference type="EMBL" id="NYG59502.1"/>
    </source>
</evidence>
<sequence length="230" mass="23911">MGIGSTVGKKFAPKITDLAPQYTHGFIREALKRAIEGIGPLDSAAEAASNKLAKAGGNVDEAVDKTILRHVEYAGAQGFATNIGGLVTAAATIPVNITGLALIQVRMVAVIASLRGHDLADPKVQTAVLLCLLGESDVKRVIKEGRIPAPPMAIATAPAHDPQLDTTISGVVAAELLSAVAGKRMATTVGRRVPVLGGAVGMSADAWSTWRIGRYAAKELLARPQLNKKR</sequence>
<dbReference type="AlphaFoldDB" id="A0A7Y9UQQ0"/>
<reference evidence="1 2" key="1">
    <citation type="submission" date="2020-07" db="EMBL/GenBank/DDBJ databases">
        <title>Sequencing the genomes of 1000 actinobacteria strains.</title>
        <authorList>
            <person name="Klenk H.-P."/>
        </authorList>
    </citation>
    <scope>NUCLEOTIDE SEQUENCE [LARGE SCALE GENOMIC DNA]</scope>
    <source>
        <strain evidence="1 2">DSM 23819</strain>
    </source>
</reference>
<dbReference type="EMBL" id="JACCAA010000001">
    <property type="protein sequence ID" value="NYG59502.1"/>
    <property type="molecule type" value="Genomic_DNA"/>
</dbReference>
<comment type="caution">
    <text evidence="1">The sequence shown here is derived from an EMBL/GenBank/DDBJ whole genome shotgun (WGS) entry which is preliminary data.</text>
</comment>
<protein>
    <recommendedName>
        <fullName evidence="3">EcsC family protein</fullName>
    </recommendedName>
</protein>
<proteinExistence type="predicted"/>
<keyword evidence="2" id="KW-1185">Reference proteome</keyword>
<gene>
    <name evidence="1" type="ORF">BJ980_002425</name>
</gene>
<dbReference type="RefSeq" id="WP_179502542.1">
    <property type="nucleotide sequence ID" value="NZ_JACCAA010000001.1"/>
</dbReference>